<dbReference type="PANTHER" id="PTHR42830:SF1">
    <property type="entry name" value="OSMOTICALLY INDUCIBLE FAMILY PROTEIN"/>
    <property type="match status" value="1"/>
</dbReference>
<reference evidence="2" key="2">
    <citation type="submission" date="2016-04" db="EMBL/GenBank/DDBJ databases">
        <title>Planomonospora sphaerica JCM9374 whole genome shotgun sequence.</title>
        <authorList>
            <person name="Suzuki T."/>
            <person name="Dohra H."/>
            <person name="Kodani S."/>
        </authorList>
    </citation>
    <scope>NUCLEOTIDE SEQUENCE [LARGE SCALE GENOMIC DNA]</scope>
    <source>
        <strain evidence="2">JCM 9374</strain>
    </source>
</reference>
<dbReference type="InterPro" id="IPR036102">
    <property type="entry name" value="OsmC/Ohrsf"/>
</dbReference>
<dbReference type="EMBL" id="BDCX01000003">
    <property type="protein sequence ID" value="GAT66078.1"/>
    <property type="molecule type" value="Genomic_DNA"/>
</dbReference>
<dbReference type="GO" id="GO:0006979">
    <property type="term" value="P:response to oxidative stress"/>
    <property type="evidence" value="ECO:0007669"/>
    <property type="project" value="InterPro"/>
</dbReference>
<dbReference type="SUPFAM" id="SSF82784">
    <property type="entry name" value="OsmC-like"/>
    <property type="match status" value="1"/>
</dbReference>
<dbReference type="AlphaFoldDB" id="A0A171C444"/>
<dbReference type="InterPro" id="IPR019904">
    <property type="entry name" value="Peroxiredoxin_OsmC"/>
</dbReference>
<dbReference type="NCBIfam" id="TIGR03562">
    <property type="entry name" value="osmo_induc_OsmC"/>
    <property type="match status" value="1"/>
</dbReference>
<reference evidence="1 2" key="1">
    <citation type="journal article" date="2016" name="Genome Announc.">
        <title>Draft Genome Sequence of Planomonospora sphaerica JCM9374, a Rare Actinomycete.</title>
        <authorList>
            <person name="Dohra H."/>
            <person name="Suzuki T."/>
            <person name="Inoue Y."/>
            <person name="Kodani S."/>
        </authorList>
    </citation>
    <scope>NUCLEOTIDE SEQUENCE [LARGE SCALE GENOMIC DNA]</scope>
    <source>
        <strain evidence="1 2">JCM 9374</strain>
    </source>
</reference>
<evidence type="ECO:0000313" key="2">
    <source>
        <dbReference type="Proteomes" id="UP000077701"/>
    </source>
</evidence>
<proteinExistence type="predicted"/>
<keyword evidence="2" id="KW-1185">Reference proteome</keyword>
<sequence length="142" mass="14417">MATTRTATTQWKGSLMEGSGTVALDSSGVGTFDVSWPSRAEQPGGKTSPEELIAAAHSSCFSMALSHGLAQAGTPPQSVETKADVTFQPGEGITGIVISVRAHVPGISAEQFQTAAETAKANCPVSKALAGTTISLNAELLS</sequence>
<dbReference type="OrthoDB" id="9807532at2"/>
<name>A0A171C444_9ACTN</name>
<dbReference type="RefSeq" id="WP_068895948.1">
    <property type="nucleotide sequence ID" value="NZ_BDCX01000003.1"/>
</dbReference>
<dbReference type="Pfam" id="PF02566">
    <property type="entry name" value="OsmC"/>
    <property type="match status" value="1"/>
</dbReference>
<dbReference type="GO" id="GO:0004601">
    <property type="term" value="F:peroxidase activity"/>
    <property type="evidence" value="ECO:0007669"/>
    <property type="project" value="InterPro"/>
</dbReference>
<dbReference type="PANTHER" id="PTHR42830">
    <property type="entry name" value="OSMOTICALLY INDUCIBLE FAMILY PROTEIN"/>
    <property type="match status" value="1"/>
</dbReference>
<organism evidence="1 2">
    <name type="scientific">Planomonospora sphaerica</name>
    <dbReference type="NCBI Taxonomy" id="161355"/>
    <lineage>
        <taxon>Bacteria</taxon>
        <taxon>Bacillati</taxon>
        <taxon>Actinomycetota</taxon>
        <taxon>Actinomycetes</taxon>
        <taxon>Streptosporangiales</taxon>
        <taxon>Streptosporangiaceae</taxon>
        <taxon>Planomonospora</taxon>
    </lineage>
</organism>
<accession>A0A171C444</accession>
<comment type="caution">
    <text evidence="1">The sequence shown here is derived from an EMBL/GenBank/DDBJ whole genome shotgun (WGS) entry which is preliminary data.</text>
</comment>
<dbReference type="Gene3D" id="3.30.300.20">
    <property type="match status" value="1"/>
</dbReference>
<dbReference type="InterPro" id="IPR003718">
    <property type="entry name" value="OsmC/Ohr_fam"/>
</dbReference>
<dbReference type="InterPro" id="IPR015946">
    <property type="entry name" value="KH_dom-like_a/b"/>
</dbReference>
<dbReference type="STRING" id="161355.PS9374_01722"/>
<dbReference type="InterPro" id="IPR052707">
    <property type="entry name" value="OsmC_Ohr_Peroxiredoxin"/>
</dbReference>
<dbReference type="Proteomes" id="UP000077701">
    <property type="component" value="Unassembled WGS sequence"/>
</dbReference>
<gene>
    <name evidence="1" type="ORF">PS9374_01722</name>
</gene>
<evidence type="ECO:0000313" key="1">
    <source>
        <dbReference type="EMBL" id="GAT66078.1"/>
    </source>
</evidence>
<protein>
    <submittedName>
        <fullName evidence="1">Peroxiredoxin</fullName>
    </submittedName>
</protein>